<dbReference type="GO" id="GO:0009507">
    <property type="term" value="C:chloroplast"/>
    <property type="evidence" value="ECO:0007669"/>
    <property type="project" value="TreeGrafter"/>
</dbReference>
<feature type="binding site" evidence="6">
    <location>
        <position position="31"/>
    </location>
    <ligand>
        <name>Fe cation</name>
        <dbReference type="ChEBI" id="CHEBI:24875"/>
        <note>catalytic</note>
    </ligand>
</feature>
<dbReference type="Pfam" id="PF03055">
    <property type="entry name" value="RPE65"/>
    <property type="match status" value="1"/>
</dbReference>
<comment type="similarity">
    <text evidence="1">Belongs to the carotenoid oxygenase family.</text>
</comment>
<feature type="binding site" evidence="6">
    <location>
        <position position="213"/>
    </location>
    <ligand>
        <name>Fe cation</name>
        <dbReference type="ChEBI" id="CHEBI:24875"/>
        <note>catalytic</note>
    </ligand>
</feature>
<proteinExistence type="evidence at transcript level"/>
<dbReference type="GO" id="GO:0046872">
    <property type="term" value="F:metal ion binding"/>
    <property type="evidence" value="ECO:0007669"/>
    <property type="project" value="UniProtKB-KW"/>
</dbReference>
<dbReference type="EMBL" id="JF810007">
    <property type="protein sequence ID" value="AFI78785.1"/>
    <property type="molecule type" value="mRNA"/>
</dbReference>
<reference evidence="7" key="1">
    <citation type="journal article" date="2012" name="New Phytol.">
        <title>Origin of strigolactones in the green lineage.</title>
        <authorList>
            <person name="Delaux P.-M."/>
            <person name="Xie X."/>
            <person name="Timme R.E."/>
            <person name="Puech-Pages V."/>
            <person name="Dunand C."/>
            <person name="Lecompte E."/>
            <person name="Delwiche C.F."/>
            <person name="Yoneyama K."/>
            <person name="Becard G."/>
            <person name="Sejalon-Delmas N."/>
        </authorList>
    </citation>
    <scope>NUCLEOTIDE SEQUENCE</scope>
    <source>
        <strain evidence="7">UTEX 2591</strain>
    </source>
</reference>
<evidence type="ECO:0000256" key="4">
    <source>
        <dbReference type="ARBA" id="ARBA00023002"/>
    </source>
</evidence>
<dbReference type="AlphaFoldDB" id="I6PG62"/>
<sequence length="217" mass="23764">WFPEESTIFNVIQRNTGNVKQVKAPPFFVFHFINAFERGDSVCIDAALYDDPEIVASLTLDNLEAFPGTDLPQSRVVRITLPLGESDRAICETVVEPSTHGFFTDLPTVNPAYSGQPYRYAYSTAAKRPTNVNNALAKMDLDAGTAITWHEEGCTVQEPYFVAKPGASGEDDGVVLSVVNDDKGDGFLLVLDAKSFKEVARAQLPGGMPYHFHGTFL</sequence>
<dbReference type="GO" id="GO:0016121">
    <property type="term" value="P:carotene catabolic process"/>
    <property type="evidence" value="ECO:0007669"/>
    <property type="project" value="TreeGrafter"/>
</dbReference>
<protein>
    <submittedName>
        <fullName evidence="7">Carotenoid cleavage dioxygenase 8</fullName>
    </submittedName>
</protein>
<keyword evidence="2 6" id="KW-0479">Metal-binding</keyword>
<keyword evidence="4" id="KW-0560">Oxidoreductase</keyword>
<evidence type="ECO:0000256" key="5">
    <source>
        <dbReference type="ARBA" id="ARBA00023004"/>
    </source>
</evidence>
<gene>
    <name evidence="7" type="primary">CCD8</name>
</gene>
<name>I6PG62_CHLAT</name>
<evidence type="ECO:0000256" key="2">
    <source>
        <dbReference type="ARBA" id="ARBA00022723"/>
    </source>
</evidence>
<organism evidence="7">
    <name type="scientific">Chlorokybus atmophyticus</name>
    <name type="common">Soil alga</name>
    <dbReference type="NCBI Taxonomy" id="3144"/>
    <lineage>
        <taxon>Eukaryota</taxon>
        <taxon>Viridiplantae</taxon>
        <taxon>Streptophyta</taxon>
        <taxon>Chlorokybophyceae</taxon>
        <taxon>Chlorokybales</taxon>
        <taxon>Chlorokybaceae</taxon>
        <taxon>Chlorokybus</taxon>
    </lineage>
</organism>
<feature type="non-terminal residue" evidence="7">
    <location>
        <position position="1"/>
    </location>
</feature>
<dbReference type="GO" id="GO:0010436">
    <property type="term" value="F:carotenoid dioxygenase activity"/>
    <property type="evidence" value="ECO:0007669"/>
    <property type="project" value="TreeGrafter"/>
</dbReference>
<dbReference type="PANTHER" id="PTHR10543:SF24">
    <property type="entry name" value="CAROTENOID ISOMEROOXYGENASE"/>
    <property type="match status" value="1"/>
</dbReference>
<dbReference type="PANTHER" id="PTHR10543">
    <property type="entry name" value="BETA-CAROTENE DIOXYGENASE"/>
    <property type="match status" value="1"/>
</dbReference>
<feature type="non-terminal residue" evidence="7">
    <location>
        <position position="217"/>
    </location>
</feature>
<evidence type="ECO:0000256" key="3">
    <source>
        <dbReference type="ARBA" id="ARBA00022964"/>
    </source>
</evidence>
<keyword evidence="3 7" id="KW-0223">Dioxygenase</keyword>
<evidence type="ECO:0000256" key="6">
    <source>
        <dbReference type="PIRSR" id="PIRSR604294-1"/>
    </source>
</evidence>
<evidence type="ECO:0000313" key="7">
    <source>
        <dbReference type="EMBL" id="AFI78785.1"/>
    </source>
</evidence>
<accession>I6PG62</accession>
<keyword evidence="5 6" id="KW-0408">Iron</keyword>
<comment type="cofactor">
    <cofactor evidence="6">
        <name>Fe(2+)</name>
        <dbReference type="ChEBI" id="CHEBI:29033"/>
    </cofactor>
    <text evidence="6">Binds 1 Fe(2+) ion per subunit.</text>
</comment>
<evidence type="ECO:0000256" key="1">
    <source>
        <dbReference type="ARBA" id="ARBA00006787"/>
    </source>
</evidence>
<dbReference type="InterPro" id="IPR004294">
    <property type="entry name" value="Carotenoid_Oase"/>
</dbReference>